<dbReference type="InterPro" id="IPR036904">
    <property type="entry name" value="NblA_sf"/>
</dbReference>
<accession>A0A4D6X1F9</accession>
<keyword evidence="3" id="KW-0934">Plastid</keyword>
<reference evidence="3" key="1">
    <citation type="journal article" date="2019" name="Mol. Phylogenet. Evol.">
        <title>Morphological evolution and classification of the red algal order Ceramiales inferred using plastid phylogenomics.</title>
        <authorList>
            <person name="Diaz-Tapia P."/>
            <person name="Pasella M.M."/>
            <person name="Verbruggen H."/>
            <person name="Maggs C.A."/>
        </authorList>
    </citation>
    <scope>NUCLEOTIDE SEQUENCE</scope>
    <source>
        <strain evidence="3">PD2766_3</strain>
    </source>
</reference>
<proteinExistence type="inferred from homology"/>
<gene>
    <name evidence="3" type="primary">nblA</name>
</gene>
<dbReference type="SUPFAM" id="SSF109859">
    <property type="entry name" value="NblA-like"/>
    <property type="match status" value="1"/>
</dbReference>
<name>A0A4D6X1F9_9FLOR</name>
<reference evidence="3" key="2">
    <citation type="submission" date="2019-04" db="EMBL/GenBank/DDBJ databases">
        <authorList>
            <person name="Pasella M."/>
        </authorList>
    </citation>
    <scope>NUCLEOTIDE SEQUENCE</scope>
    <source>
        <strain evidence="3">PD2766_3</strain>
    </source>
</reference>
<evidence type="ECO:0000256" key="2">
    <source>
        <dbReference type="ARBA" id="ARBA00021553"/>
    </source>
</evidence>
<comment type="similarity">
    <text evidence="1">Belongs to the ycf18/nblA family.</text>
</comment>
<protein>
    <recommendedName>
        <fullName evidence="2">Uncharacterized protein ycf18</fullName>
    </recommendedName>
</protein>
<dbReference type="InterPro" id="IPR007574">
    <property type="entry name" value="NblA"/>
</dbReference>
<evidence type="ECO:0000256" key="1">
    <source>
        <dbReference type="ARBA" id="ARBA00008091"/>
    </source>
</evidence>
<dbReference type="AlphaFoldDB" id="A0A4D6X1F9"/>
<evidence type="ECO:0000313" key="3">
    <source>
        <dbReference type="EMBL" id="QCI08871.1"/>
    </source>
</evidence>
<organism evidence="3">
    <name type="scientific">Wrangelia sp</name>
    <dbReference type="NCBI Taxonomy" id="2575620"/>
    <lineage>
        <taxon>Eukaryota</taxon>
        <taxon>Rhodophyta</taxon>
        <taxon>Florideophyceae</taxon>
        <taxon>Rhodymeniophycidae</taxon>
        <taxon>Ceramiales</taxon>
        <taxon>Ceramiaceae</taxon>
        <taxon>Wrangelia</taxon>
    </lineage>
</organism>
<dbReference type="Pfam" id="PF04485">
    <property type="entry name" value="NblA"/>
    <property type="match status" value="1"/>
</dbReference>
<dbReference type="Gene3D" id="1.10.287.670">
    <property type="entry name" value="Phycobilisome degradation protein NblA"/>
    <property type="match status" value="1"/>
</dbReference>
<sequence>MNDNNKLTLEQELQLIIYKNKIYKMQTKNIKRYLIYILKEMMIQDNLMKYYFKNFMK</sequence>
<dbReference type="EMBL" id="MK814739">
    <property type="protein sequence ID" value="QCI08871.1"/>
    <property type="molecule type" value="Genomic_DNA"/>
</dbReference>
<geneLocation type="plastid" evidence="3"/>